<proteinExistence type="predicted"/>
<evidence type="ECO:0000256" key="1">
    <source>
        <dbReference type="SAM" id="MobiDB-lite"/>
    </source>
</evidence>
<evidence type="ECO:0000313" key="3">
    <source>
        <dbReference type="Proteomes" id="UP000729402"/>
    </source>
</evidence>
<organism evidence="2 3">
    <name type="scientific">Zizania palustris</name>
    <name type="common">Northern wild rice</name>
    <dbReference type="NCBI Taxonomy" id="103762"/>
    <lineage>
        <taxon>Eukaryota</taxon>
        <taxon>Viridiplantae</taxon>
        <taxon>Streptophyta</taxon>
        <taxon>Embryophyta</taxon>
        <taxon>Tracheophyta</taxon>
        <taxon>Spermatophyta</taxon>
        <taxon>Magnoliopsida</taxon>
        <taxon>Liliopsida</taxon>
        <taxon>Poales</taxon>
        <taxon>Poaceae</taxon>
        <taxon>BOP clade</taxon>
        <taxon>Oryzoideae</taxon>
        <taxon>Oryzeae</taxon>
        <taxon>Zizaniinae</taxon>
        <taxon>Zizania</taxon>
    </lineage>
</organism>
<reference evidence="2" key="1">
    <citation type="journal article" date="2021" name="bioRxiv">
        <title>Whole Genome Assembly and Annotation of Northern Wild Rice, Zizania palustris L., Supports a Whole Genome Duplication in the Zizania Genus.</title>
        <authorList>
            <person name="Haas M."/>
            <person name="Kono T."/>
            <person name="Macchietto M."/>
            <person name="Millas R."/>
            <person name="McGilp L."/>
            <person name="Shao M."/>
            <person name="Duquette J."/>
            <person name="Hirsch C.N."/>
            <person name="Kimball J."/>
        </authorList>
    </citation>
    <scope>NUCLEOTIDE SEQUENCE</scope>
    <source>
        <tissue evidence="2">Fresh leaf tissue</tissue>
    </source>
</reference>
<keyword evidence="3" id="KW-1185">Reference proteome</keyword>
<feature type="region of interest" description="Disordered" evidence="1">
    <location>
        <begin position="1"/>
        <end position="59"/>
    </location>
</feature>
<sequence>MRVVRQGRVPAAGESKGGVRVGRGAVRRRRAKGGARSPSKLHGCRRDPSASERLRSRADSVDRVAQTACKRRWRRKVAGDALATRQMVETENEGPQWW</sequence>
<name>A0A8J6BIB3_ZIZPA</name>
<protein>
    <submittedName>
        <fullName evidence="2">Uncharacterized protein</fullName>
    </submittedName>
</protein>
<gene>
    <name evidence="2" type="ORF">GUJ93_ZPchr0010g10930</name>
</gene>
<dbReference type="EMBL" id="JAAALK010000082">
    <property type="protein sequence ID" value="KAG8088572.1"/>
    <property type="molecule type" value="Genomic_DNA"/>
</dbReference>
<dbReference type="AlphaFoldDB" id="A0A8J6BIB3"/>
<reference evidence="2" key="2">
    <citation type="submission" date="2021-02" db="EMBL/GenBank/DDBJ databases">
        <authorList>
            <person name="Kimball J.A."/>
            <person name="Haas M.W."/>
            <person name="Macchietto M."/>
            <person name="Kono T."/>
            <person name="Duquette J."/>
            <person name="Shao M."/>
        </authorList>
    </citation>
    <scope>NUCLEOTIDE SEQUENCE</scope>
    <source>
        <tissue evidence="2">Fresh leaf tissue</tissue>
    </source>
</reference>
<accession>A0A8J6BIB3</accession>
<evidence type="ECO:0000313" key="2">
    <source>
        <dbReference type="EMBL" id="KAG8088572.1"/>
    </source>
</evidence>
<comment type="caution">
    <text evidence="2">The sequence shown here is derived from an EMBL/GenBank/DDBJ whole genome shotgun (WGS) entry which is preliminary data.</text>
</comment>
<dbReference type="Proteomes" id="UP000729402">
    <property type="component" value="Unassembled WGS sequence"/>
</dbReference>
<feature type="compositionally biased region" description="Basic and acidic residues" evidence="1">
    <location>
        <begin position="44"/>
        <end position="59"/>
    </location>
</feature>